<dbReference type="EMBL" id="CAJOBH010122233">
    <property type="protein sequence ID" value="CAF4717100.1"/>
    <property type="molecule type" value="Genomic_DNA"/>
</dbReference>
<evidence type="ECO:0000256" key="1">
    <source>
        <dbReference type="SAM" id="MobiDB-lite"/>
    </source>
</evidence>
<feature type="compositionally biased region" description="Low complexity" evidence="1">
    <location>
        <begin position="130"/>
        <end position="147"/>
    </location>
</feature>
<feature type="region of interest" description="Disordered" evidence="1">
    <location>
        <begin position="112"/>
        <end position="157"/>
    </location>
</feature>
<name>A0A8S3ADS3_9BILA</name>
<feature type="compositionally biased region" description="Polar residues" evidence="1">
    <location>
        <begin position="238"/>
        <end position="251"/>
    </location>
</feature>
<feature type="compositionally biased region" description="Low complexity" evidence="1">
    <location>
        <begin position="31"/>
        <end position="43"/>
    </location>
</feature>
<reference evidence="2" key="1">
    <citation type="submission" date="2021-02" db="EMBL/GenBank/DDBJ databases">
        <authorList>
            <person name="Nowell W R."/>
        </authorList>
    </citation>
    <scope>NUCLEOTIDE SEQUENCE</scope>
</reference>
<evidence type="ECO:0000313" key="3">
    <source>
        <dbReference type="Proteomes" id="UP000681967"/>
    </source>
</evidence>
<feature type="compositionally biased region" description="Low complexity" evidence="1">
    <location>
        <begin position="222"/>
        <end position="237"/>
    </location>
</feature>
<dbReference type="Proteomes" id="UP000681967">
    <property type="component" value="Unassembled WGS sequence"/>
</dbReference>
<dbReference type="AlphaFoldDB" id="A0A8S3ADS3"/>
<feature type="region of interest" description="Disordered" evidence="1">
    <location>
        <begin position="1"/>
        <end position="43"/>
    </location>
</feature>
<evidence type="ECO:0000313" key="2">
    <source>
        <dbReference type="EMBL" id="CAF4717100.1"/>
    </source>
</evidence>
<comment type="caution">
    <text evidence="2">The sequence shown here is derived from an EMBL/GenBank/DDBJ whole genome shotgun (WGS) entry which is preliminary data.</text>
</comment>
<feature type="region of interest" description="Disordered" evidence="1">
    <location>
        <begin position="219"/>
        <end position="251"/>
    </location>
</feature>
<proteinExistence type="predicted"/>
<organism evidence="2 3">
    <name type="scientific">Rotaria magnacalcarata</name>
    <dbReference type="NCBI Taxonomy" id="392030"/>
    <lineage>
        <taxon>Eukaryota</taxon>
        <taxon>Metazoa</taxon>
        <taxon>Spiralia</taxon>
        <taxon>Gnathifera</taxon>
        <taxon>Rotifera</taxon>
        <taxon>Eurotatoria</taxon>
        <taxon>Bdelloidea</taxon>
        <taxon>Philodinida</taxon>
        <taxon>Philodinidae</taxon>
        <taxon>Rotaria</taxon>
    </lineage>
</organism>
<accession>A0A8S3ADS3</accession>
<sequence length="251" mass="28177">MMDQSITDHLQSRPPPMANYIPSAVPPMSTPNQQYNQQQQQQPPLMTTEQLSHVQYPPTATHTLGTDLSTSNLSFQQQQQQQMAAMMQMQQPWAGTGGYAAPFMMQYPPSMMMIPPQAGSDRSSSRHSSRPPSRQSAAAPVSSSRSSVNGQTGSQTQAGHAMLPMQGYPGFVPPGMYNPWFDPYWQSMMATYQNPYSFGYTDEMMNYWRQVAPKEDDRYSHHSAAYSQSKHSQHSSSMQTWGSIDSLNEPY</sequence>
<feature type="compositionally biased region" description="Polar residues" evidence="1">
    <location>
        <begin position="148"/>
        <end position="157"/>
    </location>
</feature>
<gene>
    <name evidence="2" type="ORF">BYL167_LOCUS44723</name>
</gene>
<protein>
    <submittedName>
        <fullName evidence="2">Uncharacterized protein</fullName>
    </submittedName>
</protein>